<evidence type="ECO:0000313" key="9">
    <source>
        <dbReference type="Proteomes" id="UP001163823"/>
    </source>
</evidence>
<dbReference type="GO" id="GO:0003700">
    <property type="term" value="F:DNA-binding transcription factor activity"/>
    <property type="evidence" value="ECO:0007669"/>
    <property type="project" value="InterPro"/>
</dbReference>
<sequence length="307" mass="35125">MGTLCSNENLTTKRNRLITELVQGKEYASQLKSMLQKPVGVNGSLSTEELAGKIIRSFSETLSVLTCSDQSGFDEVCQNLTISCENDSPLATSCNDRRSEDSGHSSKRSMANRRGCYKRRKTDETWTVLSHTSEDSHAWRKYGQKEILNSKYPRSYFRCTRKFDQGCKAIKQVQRIEDIPETYQTTYIGHHTCNSMFLKTPQMLTVTDSSFSDPCWESFLVNEHSNHHSIKIPSEQEQPFTLSSSSNQTIKQEYSKEDQTPSDLTDNNFSSLDNNDLWSDLKGFELSEKRAIPSFNNDFHFFESTFL</sequence>
<dbReference type="EMBL" id="JARAOO010000008">
    <property type="protein sequence ID" value="KAJ7959522.1"/>
    <property type="molecule type" value="Genomic_DNA"/>
</dbReference>
<feature type="compositionally biased region" description="Polar residues" evidence="6">
    <location>
        <begin position="235"/>
        <end position="252"/>
    </location>
</feature>
<reference evidence="8" key="1">
    <citation type="journal article" date="2023" name="Science">
        <title>Elucidation of the pathway for biosynthesis of saponin adjuvants from the soapbark tree.</title>
        <authorList>
            <person name="Reed J."/>
            <person name="Orme A."/>
            <person name="El-Demerdash A."/>
            <person name="Owen C."/>
            <person name="Martin L.B.B."/>
            <person name="Misra R.C."/>
            <person name="Kikuchi S."/>
            <person name="Rejzek M."/>
            <person name="Martin A.C."/>
            <person name="Harkess A."/>
            <person name="Leebens-Mack J."/>
            <person name="Louveau T."/>
            <person name="Stephenson M.J."/>
            <person name="Osbourn A."/>
        </authorList>
    </citation>
    <scope>NUCLEOTIDE SEQUENCE</scope>
    <source>
        <strain evidence="8">S10</strain>
    </source>
</reference>
<comment type="caution">
    <text evidence="8">The sequence shown here is derived from an EMBL/GenBank/DDBJ whole genome shotgun (WGS) entry which is preliminary data.</text>
</comment>
<dbReference type="KEGG" id="qsa:O6P43_020087"/>
<evidence type="ECO:0000256" key="5">
    <source>
        <dbReference type="ARBA" id="ARBA00023242"/>
    </source>
</evidence>
<evidence type="ECO:0000256" key="3">
    <source>
        <dbReference type="ARBA" id="ARBA00023125"/>
    </source>
</evidence>
<feature type="region of interest" description="Disordered" evidence="6">
    <location>
        <begin position="92"/>
        <end position="114"/>
    </location>
</feature>
<keyword evidence="5" id="KW-0539">Nucleus</keyword>
<keyword evidence="4" id="KW-0804">Transcription</keyword>
<dbReference type="Pfam" id="PF03106">
    <property type="entry name" value="WRKY"/>
    <property type="match status" value="1"/>
</dbReference>
<proteinExistence type="predicted"/>
<keyword evidence="3" id="KW-0238">DNA-binding</keyword>
<keyword evidence="9" id="KW-1185">Reference proteome</keyword>
<dbReference type="SMART" id="SM00774">
    <property type="entry name" value="WRKY"/>
    <property type="match status" value="1"/>
</dbReference>
<gene>
    <name evidence="8" type="ORF">O6P43_020087</name>
</gene>
<dbReference type="PROSITE" id="PS50811">
    <property type="entry name" value="WRKY"/>
    <property type="match status" value="1"/>
</dbReference>
<dbReference type="GO" id="GO:0043565">
    <property type="term" value="F:sequence-specific DNA binding"/>
    <property type="evidence" value="ECO:0007669"/>
    <property type="project" value="InterPro"/>
</dbReference>
<evidence type="ECO:0000256" key="6">
    <source>
        <dbReference type="SAM" id="MobiDB-lite"/>
    </source>
</evidence>
<organism evidence="8 9">
    <name type="scientific">Quillaja saponaria</name>
    <name type="common">Soap bark tree</name>
    <dbReference type="NCBI Taxonomy" id="32244"/>
    <lineage>
        <taxon>Eukaryota</taxon>
        <taxon>Viridiplantae</taxon>
        <taxon>Streptophyta</taxon>
        <taxon>Embryophyta</taxon>
        <taxon>Tracheophyta</taxon>
        <taxon>Spermatophyta</taxon>
        <taxon>Magnoliopsida</taxon>
        <taxon>eudicotyledons</taxon>
        <taxon>Gunneridae</taxon>
        <taxon>Pentapetalae</taxon>
        <taxon>rosids</taxon>
        <taxon>fabids</taxon>
        <taxon>Fabales</taxon>
        <taxon>Quillajaceae</taxon>
        <taxon>Quillaja</taxon>
    </lineage>
</organism>
<feature type="region of interest" description="Disordered" evidence="6">
    <location>
        <begin position="231"/>
        <end position="268"/>
    </location>
</feature>
<name>A0AAD7LKG6_QUISA</name>
<feature type="compositionally biased region" description="Basic and acidic residues" evidence="6">
    <location>
        <begin position="95"/>
        <end position="104"/>
    </location>
</feature>
<evidence type="ECO:0000313" key="8">
    <source>
        <dbReference type="EMBL" id="KAJ7959522.1"/>
    </source>
</evidence>
<accession>A0AAD7LKG6</accession>
<feature type="compositionally biased region" description="Basic residues" evidence="6">
    <location>
        <begin position="105"/>
        <end position="114"/>
    </location>
</feature>
<keyword evidence="2" id="KW-0805">Transcription regulation</keyword>
<dbReference type="PANTHER" id="PTHR31282">
    <property type="entry name" value="WRKY TRANSCRIPTION FACTOR 21-RELATED"/>
    <property type="match status" value="1"/>
</dbReference>
<comment type="subcellular location">
    <subcellularLocation>
        <location evidence="1">Nucleus</location>
    </subcellularLocation>
</comment>
<protein>
    <submittedName>
        <fullName evidence="8">WRKY transcription factor</fullName>
    </submittedName>
</protein>
<evidence type="ECO:0000256" key="1">
    <source>
        <dbReference type="ARBA" id="ARBA00004123"/>
    </source>
</evidence>
<dbReference type="AlphaFoldDB" id="A0AAD7LKG6"/>
<evidence type="ECO:0000256" key="2">
    <source>
        <dbReference type="ARBA" id="ARBA00023015"/>
    </source>
</evidence>
<dbReference type="InterPro" id="IPR036576">
    <property type="entry name" value="WRKY_dom_sf"/>
</dbReference>
<dbReference type="Proteomes" id="UP001163823">
    <property type="component" value="Chromosome 8"/>
</dbReference>
<dbReference type="Gene3D" id="2.20.25.80">
    <property type="entry name" value="WRKY domain"/>
    <property type="match status" value="1"/>
</dbReference>
<evidence type="ECO:0000256" key="4">
    <source>
        <dbReference type="ARBA" id="ARBA00023163"/>
    </source>
</evidence>
<dbReference type="SUPFAM" id="SSF118290">
    <property type="entry name" value="WRKY DNA-binding domain"/>
    <property type="match status" value="1"/>
</dbReference>
<dbReference type="InterPro" id="IPR003657">
    <property type="entry name" value="WRKY_dom"/>
</dbReference>
<evidence type="ECO:0000259" key="7">
    <source>
        <dbReference type="PROSITE" id="PS50811"/>
    </source>
</evidence>
<dbReference type="InterPro" id="IPR044810">
    <property type="entry name" value="WRKY_plant"/>
</dbReference>
<dbReference type="GO" id="GO:0005634">
    <property type="term" value="C:nucleus"/>
    <property type="evidence" value="ECO:0007669"/>
    <property type="project" value="UniProtKB-SubCell"/>
</dbReference>
<feature type="domain" description="WRKY" evidence="7">
    <location>
        <begin position="134"/>
        <end position="196"/>
    </location>
</feature>